<proteinExistence type="inferred from homology"/>
<keyword evidence="5" id="KW-0804">Transcription</keyword>
<dbReference type="SUPFAM" id="SSF88946">
    <property type="entry name" value="Sigma2 domain of RNA polymerase sigma factors"/>
    <property type="match status" value="1"/>
</dbReference>
<protein>
    <submittedName>
        <fullName evidence="8">Sigma-70 family RNA polymerase sigma factor</fullName>
    </submittedName>
</protein>
<dbReference type="InterPro" id="IPR013324">
    <property type="entry name" value="RNA_pol_sigma_r3/r4-like"/>
</dbReference>
<dbReference type="EMBL" id="BAABLP010000008">
    <property type="protein sequence ID" value="GAA4755207.1"/>
    <property type="molecule type" value="Genomic_DNA"/>
</dbReference>
<dbReference type="Gene3D" id="1.10.1740.10">
    <property type="match status" value="1"/>
</dbReference>
<dbReference type="InterPro" id="IPR014284">
    <property type="entry name" value="RNA_pol_sigma-70_dom"/>
</dbReference>
<dbReference type="Proteomes" id="UP001500121">
    <property type="component" value="Unassembled WGS sequence"/>
</dbReference>
<dbReference type="InterPro" id="IPR013325">
    <property type="entry name" value="RNA_pol_sigma_r2"/>
</dbReference>
<dbReference type="NCBIfam" id="TIGR02937">
    <property type="entry name" value="sigma70-ECF"/>
    <property type="match status" value="1"/>
</dbReference>
<organism evidence="8 9">
    <name type="scientific">Amnibacterium soli</name>
    <dbReference type="NCBI Taxonomy" id="1282736"/>
    <lineage>
        <taxon>Bacteria</taxon>
        <taxon>Bacillati</taxon>
        <taxon>Actinomycetota</taxon>
        <taxon>Actinomycetes</taxon>
        <taxon>Micrococcales</taxon>
        <taxon>Microbacteriaceae</taxon>
        <taxon>Amnibacterium</taxon>
    </lineage>
</organism>
<evidence type="ECO:0000259" key="7">
    <source>
        <dbReference type="Pfam" id="PF08281"/>
    </source>
</evidence>
<dbReference type="PANTHER" id="PTHR43133">
    <property type="entry name" value="RNA POLYMERASE ECF-TYPE SIGMA FACTO"/>
    <property type="match status" value="1"/>
</dbReference>
<dbReference type="InterPro" id="IPR039425">
    <property type="entry name" value="RNA_pol_sigma-70-like"/>
</dbReference>
<dbReference type="InterPro" id="IPR007627">
    <property type="entry name" value="RNA_pol_sigma70_r2"/>
</dbReference>
<evidence type="ECO:0000256" key="5">
    <source>
        <dbReference type="ARBA" id="ARBA00023163"/>
    </source>
</evidence>
<evidence type="ECO:0000256" key="3">
    <source>
        <dbReference type="ARBA" id="ARBA00023082"/>
    </source>
</evidence>
<comment type="similarity">
    <text evidence="1">Belongs to the sigma-70 factor family. ECF subfamily.</text>
</comment>
<keyword evidence="4" id="KW-0238">DNA-binding</keyword>
<sequence>MLENERFERLFRAEHRTLVAFCFRRVDDVELAQDLAAEVFRVAWSRRAESRRSDRGWLFGIARNLIGDEYRRRTVRSSSGHPFPAEDTPDPRAANESVHVEVRATIDGLAPGQAEVLRLAYWDGLSAGEIAEALGITTAAVWMRLTRARAAFAAAWRNDHHTAPTPQLRSQP</sequence>
<keyword evidence="2" id="KW-0805">Transcription regulation</keyword>
<keyword evidence="3" id="KW-0731">Sigma factor</keyword>
<feature type="domain" description="RNA polymerase sigma-70 region 2" evidence="6">
    <location>
        <begin position="10"/>
        <end position="74"/>
    </location>
</feature>
<dbReference type="PANTHER" id="PTHR43133:SF8">
    <property type="entry name" value="RNA POLYMERASE SIGMA FACTOR HI_1459-RELATED"/>
    <property type="match status" value="1"/>
</dbReference>
<accession>A0ABP8ZFW4</accession>
<name>A0ABP8ZFW4_9MICO</name>
<dbReference type="Pfam" id="PF04542">
    <property type="entry name" value="Sigma70_r2"/>
    <property type="match status" value="1"/>
</dbReference>
<gene>
    <name evidence="8" type="ORF">GCM10025783_30490</name>
</gene>
<feature type="domain" description="RNA polymerase sigma factor 70 region 4 type 2" evidence="7">
    <location>
        <begin position="100"/>
        <end position="151"/>
    </location>
</feature>
<dbReference type="RefSeq" id="WP_345482206.1">
    <property type="nucleotide sequence ID" value="NZ_BAABLP010000008.1"/>
</dbReference>
<evidence type="ECO:0000313" key="8">
    <source>
        <dbReference type="EMBL" id="GAA4755207.1"/>
    </source>
</evidence>
<evidence type="ECO:0000313" key="9">
    <source>
        <dbReference type="Proteomes" id="UP001500121"/>
    </source>
</evidence>
<dbReference type="Pfam" id="PF08281">
    <property type="entry name" value="Sigma70_r4_2"/>
    <property type="match status" value="1"/>
</dbReference>
<dbReference type="SUPFAM" id="SSF88659">
    <property type="entry name" value="Sigma3 and sigma4 domains of RNA polymerase sigma factors"/>
    <property type="match status" value="1"/>
</dbReference>
<dbReference type="InterPro" id="IPR036388">
    <property type="entry name" value="WH-like_DNA-bd_sf"/>
</dbReference>
<evidence type="ECO:0000256" key="4">
    <source>
        <dbReference type="ARBA" id="ARBA00023125"/>
    </source>
</evidence>
<keyword evidence="9" id="KW-1185">Reference proteome</keyword>
<evidence type="ECO:0000256" key="1">
    <source>
        <dbReference type="ARBA" id="ARBA00010641"/>
    </source>
</evidence>
<reference evidence="9" key="1">
    <citation type="journal article" date="2019" name="Int. J. Syst. Evol. Microbiol.">
        <title>The Global Catalogue of Microorganisms (GCM) 10K type strain sequencing project: providing services to taxonomists for standard genome sequencing and annotation.</title>
        <authorList>
            <consortium name="The Broad Institute Genomics Platform"/>
            <consortium name="The Broad Institute Genome Sequencing Center for Infectious Disease"/>
            <person name="Wu L."/>
            <person name="Ma J."/>
        </authorList>
    </citation>
    <scope>NUCLEOTIDE SEQUENCE [LARGE SCALE GENOMIC DNA]</scope>
    <source>
        <strain evidence="9">JCM 19015</strain>
    </source>
</reference>
<dbReference type="InterPro" id="IPR013249">
    <property type="entry name" value="RNA_pol_sigma70_r4_t2"/>
</dbReference>
<dbReference type="Gene3D" id="1.10.10.10">
    <property type="entry name" value="Winged helix-like DNA-binding domain superfamily/Winged helix DNA-binding domain"/>
    <property type="match status" value="1"/>
</dbReference>
<comment type="caution">
    <text evidence="8">The sequence shown here is derived from an EMBL/GenBank/DDBJ whole genome shotgun (WGS) entry which is preliminary data.</text>
</comment>
<evidence type="ECO:0000256" key="2">
    <source>
        <dbReference type="ARBA" id="ARBA00023015"/>
    </source>
</evidence>
<evidence type="ECO:0000259" key="6">
    <source>
        <dbReference type="Pfam" id="PF04542"/>
    </source>
</evidence>